<gene>
    <name evidence="6" type="ORF">V6N12_014113</name>
</gene>
<keyword evidence="5" id="KW-0812">Transmembrane</keyword>
<keyword evidence="5" id="KW-1133">Transmembrane helix</keyword>
<evidence type="ECO:0000256" key="5">
    <source>
        <dbReference type="SAM" id="Phobius"/>
    </source>
</evidence>
<keyword evidence="7" id="KW-1185">Reference proteome</keyword>
<feature type="transmembrane region" description="Helical" evidence="5">
    <location>
        <begin position="186"/>
        <end position="209"/>
    </location>
</feature>
<dbReference type="SMART" id="SM00320">
    <property type="entry name" value="WD40"/>
    <property type="match status" value="3"/>
</dbReference>
<dbReference type="InterPro" id="IPR019775">
    <property type="entry name" value="WD40_repeat_CS"/>
</dbReference>
<reference evidence="6 7" key="1">
    <citation type="journal article" date="2024" name="G3 (Bethesda)">
        <title>Genome assembly of Hibiscus sabdariffa L. provides insights into metabolisms of medicinal natural products.</title>
        <authorList>
            <person name="Kim T."/>
        </authorList>
    </citation>
    <scope>NUCLEOTIDE SEQUENCE [LARGE SCALE GENOMIC DNA]</scope>
    <source>
        <strain evidence="6">TK-2024</strain>
        <tissue evidence="6">Old leaves</tissue>
    </source>
</reference>
<proteinExistence type="predicted"/>
<dbReference type="Proteomes" id="UP001472677">
    <property type="component" value="Unassembled WGS sequence"/>
</dbReference>
<evidence type="ECO:0000256" key="1">
    <source>
        <dbReference type="ARBA" id="ARBA00022574"/>
    </source>
</evidence>
<sequence>MEVVLREGENALSGSIHSATTGRTEPETSRGPPLVSGSDDRMVKLWDMHQRGANAIQTFPDKYQIIDVSFCDAPDKIFTGGIDNSVKVWDLHKGEIAMTLDGHQDMITGMSLSPDGSYLLTNCMHMGYAPLRASEALHKASSCIFLTLSLRLFPSLCGFFLILLQAITIAGAVTGCSVAVSGSNRWYAAHMVVMVLTSIFQGSVSVLILTRTSDFLGYLKSYVKEDDGILILKLAGGLCVAIFCLEWLVLGLGFVLRYYAFVEGHQGVVNGGQPSYQRNGKVQV</sequence>
<accession>A0ABR1ZWF2</accession>
<feature type="repeat" description="WD" evidence="3">
    <location>
        <begin position="65"/>
        <end position="99"/>
    </location>
</feature>
<dbReference type="PROSITE" id="PS00678">
    <property type="entry name" value="WD_REPEATS_1"/>
    <property type="match status" value="2"/>
</dbReference>
<evidence type="ECO:0000256" key="4">
    <source>
        <dbReference type="SAM" id="MobiDB-lite"/>
    </source>
</evidence>
<dbReference type="EMBL" id="JBBPBM010001327">
    <property type="protein sequence ID" value="KAK8485039.1"/>
    <property type="molecule type" value="Genomic_DNA"/>
</dbReference>
<dbReference type="PANTHER" id="PTHR34124">
    <property type="entry name" value="F16B3.27 PROTEIN-RELATED"/>
    <property type="match status" value="1"/>
</dbReference>
<dbReference type="Pfam" id="PF00400">
    <property type="entry name" value="WD40"/>
    <property type="match status" value="3"/>
</dbReference>
<organism evidence="6 7">
    <name type="scientific">Hibiscus sabdariffa</name>
    <name type="common">roselle</name>
    <dbReference type="NCBI Taxonomy" id="183260"/>
    <lineage>
        <taxon>Eukaryota</taxon>
        <taxon>Viridiplantae</taxon>
        <taxon>Streptophyta</taxon>
        <taxon>Embryophyta</taxon>
        <taxon>Tracheophyta</taxon>
        <taxon>Spermatophyta</taxon>
        <taxon>Magnoliopsida</taxon>
        <taxon>eudicotyledons</taxon>
        <taxon>Gunneridae</taxon>
        <taxon>Pentapetalae</taxon>
        <taxon>rosids</taxon>
        <taxon>malvids</taxon>
        <taxon>Malvales</taxon>
        <taxon>Malvaceae</taxon>
        <taxon>Malvoideae</taxon>
        <taxon>Hibiscus</taxon>
    </lineage>
</organism>
<name>A0ABR1ZWF2_9ROSI</name>
<feature type="region of interest" description="Disordered" evidence="4">
    <location>
        <begin position="7"/>
        <end position="36"/>
    </location>
</feature>
<feature type="compositionally biased region" description="Polar residues" evidence="4">
    <location>
        <begin position="12"/>
        <end position="23"/>
    </location>
</feature>
<evidence type="ECO:0000256" key="2">
    <source>
        <dbReference type="ARBA" id="ARBA00022737"/>
    </source>
</evidence>
<dbReference type="InterPro" id="IPR015943">
    <property type="entry name" value="WD40/YVTN_repeat-like_dom_sf"/>
</dbReference>
<keyword evidence="5" id="KW-0472">Membrane</keyword>
<dbReference type="Gene3D" id="2.130.10.10">
    <property type="entry name" value="YVTN repeat-like/Quinoprotein amine dehydrogenase"/>
    <property type="match status" value="1"/>
</dbReference>
<evidence type="ECO:0000256" key="3">
    <source>
        <dbReference type="PROSITE-ProRule" id="PRU00221"/>
    </source>
</evidence>
<dbReference type="PROSITE" id="PS50082">
    <property type="entry name" value="WD_REPEATS_2"/>
    <property type="match status" value="2"/>
</dbReference>
<keyword evidence="2" id="KW-0677">Repeat</keyword>
<comment type="caution">
    <text evidence="6">The sequence shown here is derived from an EMBL/GenBank/DDBJ whole genome shotgun (WGS) entry which is preliminary data.</text>
</comment>
<dbReference type="SUPFAM" id="SSF50978">
    <property type="entry name" value="WD40 repeat-like"/>
    <property type="match status" value="1"/>
</dbReference>
<dbReference type="InterPro" id="IPR036322">
    <property type="entry name" value="WD40_repeat_dom_sf"/>
</dbReference>
<feature type="transmembrane region" description="Helical" evidence="5">
    <location>
        <begin position="230"/>
        <end position="256"/>
    </location>
</feature>
<feature type="repeat" description="WD" evidence="3">
    <location>
        <begin position="34"/>
        <end position="48"/>
    </location>
</feature>
<keyword evidence="1 3" id="KW-0853">WD repeat</keyword>
<evidence type="ECO:0000313" key="7">
    <source>
        <dbReference type="Proteomes" id="UP001472677"/>
    </source>
</evidence>
<dbReference type="PANTHER" id="PTHR34124:SF14">
    <property type="entry name" value="TRANSMEMBRANE PROTEIN"/>
    <property type="match status" value="1"/>
</dbReference>
<protein>
    <submittedName>
        <fullName evidence="6">Uncharacterized protein</fullName>
    </submittedName>
</protein>
<evidence type="ECO:0000313" key="6">
    <source>
        <dbReference type="EMBL" id="KAK8485039.1"/>
    </source>
</evidence>
<feature type="transmembrane region" description="Helical" evidence="5">
    <location>
        <begin position="156"/>
        <end position="180"/>
    </location>
</feature>
<dbReference type="InterPro" id="IPR001680">
    <property type="entry name" value="WD40_rpt"/>
</dbReference>